<feature type="compositionally biased region" description="Polar residues" evidence="1">
    <location>
        <begin position="32"/>
        <end position="48"/>
    </location>
</feature>
<organism evidence="2 3">
    <name type="scientific">Papaver somniferum</name>
    <name type="common">Opium poppy</name>
    <dbReference type="NCBI Taxonomy" id="3469"/>
    <lineage>
        <taxon>Eukaryota</taxon>
        <taxon>Viridiplantae</taxon>
        <taxon>Streptophyta</taxon>
        <taxon>Embryophyta</taxon>
        <taxon>Tracheophyta</taxon>
        <taxon>Spermatophyta</taxon>
        <taxon>Magnoliopsida</taxon>
        <taxon>Ranunculales</taxon>
        <taxon>Papaveraceae</taxon>
        <taxon>Papaveroideae</taxon>
        <taxon>Papaver</taxon>
    </lineage>
</organism>
<evidence type="ECO:0000313" key="2">
    <source>
        <dbReference type="EMBL" id="RZC73609.1"/>
    </source>
</evidence>
<evidence type="ECO:0000256" key="1">
    <source>
        <dbReference type="SAM" id="MobiDB-lite"/>
    </source>
</evidence>
<name>A0A4Y7KNU0_PAPSO</name>
<dbReference type="Proteomes" id="UP000316621">
    <property type="component" value="Chromosome 8"/>
</dbReference>
<keyword evidence="3" id="KW-1185">Reference proteome</keyword>
<reference evidence="2 3" key="1">
    <citation type="journal article" date="2018" name="Science">
        <title>The opium poppy genome and morphinan production.</title>
        <authorList>
            <person name="Guo L."/>
            <person name="Winzer T."/>
            <person name="Yang X."/>
            <person name="Li Y."/>
            <person name="Ning Z."/>
            <person name="He Z."/>
            <person name="Teodor R."/>
            <person name="Lu Y."/>
            <person name="Bowser T.A."/>
            <person name="Graham I.A."/>
            <person name="Ye K."/>
        </authorList>
    </citation>
    <scope>NUCLEOTIDE SEQUENCE [LARGE SCALE GENOMIC DNA]</scope>
    <source>
        <strain evidence="3">cv. HN1</strain>
        <tissue evidence="2">Leaves</tissue>
    </source>
</reference>
<feature type="region of interest" description="Disordered" evidence="1">
    <location>
        <begin position="1"/>
        <end position="84"/>
    </location>
</feature>
<proteinExistence type="predicted"/>
<gene>
    <name evidence="2" type="ORF">C5167_049085</name>
</gene>
<accession>A0A4Y7KNU0</accession>
<feature type="compositionally biased region" description="Basic residues" evidence="1">
    <location>
        <begin position="1"/>
        <end position="14"/>
    </location>
</feature>
<dbReference type="EMBL" id="CM010722">
    <property type="protein sequence ID" value="RZC73609.1"/>
    <property type="molecule type" value="Genomic_DNA"/>
</dbReference>
<protein>
    <submittedName>
        <fullName evidence="2">Uncharacterized protein</fullName>
    </submittedName>
</protein>
<sequence>MLVSNKKSKLKAKLNSKVTKSPGRAQVRSVGNRFSTLQDDTVQDGSDSNEQDYMVTHNGQQSKTEKRHKNAMVNEDNGDGRNTRQLHAGTINEANCKIMGRNNGKALIVQVVV</sequence>
<evidence type="ECO:0000313" key="3">
    <source>
        <dbReference type="Proteomes" id="UP000316621"/>
    </source>
</evidence>
<dbReference type="Gramene" id="RZC73609">
    <property type="protein sequence ID" value="RZC73609"/>
    <property type="gene ID" value="C5167_049085"/>
</dbReference>
<dbReference type="AlphaFoldDB" id="A0A4Y7KNU0"/>